<evidence type="ECO:0000256" key="2">
    <source>
        <dbReference type="ARBA" id="ARBA00022448"/>
    </source>
</evidence>
<evidence type="ECO:0000256" key="12">
    <source>
        <dbReference type="SAM" id="Phobius"/>
    </source>
</evidence>
<keyword evidence="14" id="KW-1185">Reference proteome</keyword>
<gene>
    <name evidence="15" type="primary">LOC103366421</name>
</gene>
<reference evidence="15" key="1">
    <citation type="submission" date="2025-08" db="UniProtKB">
        <authorList>
            <consortium name="RefSeq"/>
        </authorList>
    </citation>
    <scope>IDENTIFICATION</scope>
</reference>
<evidence type="ECO:0000256" key="3">
    <source>
        <dbReference type="ARBA" id="ARBA00022568"/>
    </source>
</evidence>
<name>A0A9Y4KM59_9TELE</name>
<dbReference type="GO" id="GO:0008331">
    <property type="term" value="F:high voltage-gated calcium channel activity"/>
    <property type="evidence" value="ECO:0007669"/>
    <property type="project" value="TreeGrafter"/>
</dbReference>
<dbReference type="GO" id="GO:0005891">
    <property type="term" value="C:voltage-gated calcium channel complex"/>
    <property type="evidence" value="ECO:0007669"/>
    <property type="project" value="TreeGrafter"/>
</dbReference>
<evidence type="ECO:0000313" key="15">
    <source>
        <dbReference type="RefSeq" id="XP_008292366.1"/>
    </source>
</evidence>
<dbReference type="PANTHER" id="PTHR45628:SF37">
    <property type="entry name" value="VOLTAGE-DEPENDENT T-TYPE CALCIUM CHANNEL SUBUNIT ALPHA-1H"/>
    <property type="match status" value="1"/>
</dbReference>
<feature type="transmembrane region" description="Helical" evidence="12">
    <location>
        <begin position="41"/>
        <end position="64"/>
    </location>
</feature>
<comment type="subcellular location">
    <subcellularLocation>
        <location evidence="1">Membrane</location>
        <topology evidence="1">Multi-pass membrane protein</topology>
    </subcellularLocation>
</comment>
<evidence type="ECO:0000256" key="4">
    <source>
        <dbReference type="ARBA" id="ARBA00022673"/>
    </source>
</evidence>
<dbReference type="Pfam" id="PF00520">
    <property type="entry name" value="Ion_trans"/>
    <property type="match status" value="1"/>
</dbReference>
<dbReference type="InterPro" id="IPR050599">
    <property type="entry name" value="VDCC_alpha-1_subunit"/>
</dbReference>
<keyword evidence="8 12" id="KW-1133">Transmembrane helix</keyword>
<accession>A0A9Y4KM59</accession>
<dbReference type="GeneID" id="103366421"/>
<keyword evidence="11" id="KW-0407">Ion channel</keyword>
<keyword evidence="3" id="KW-0109">Calcium transport</keyword>
<evidence type="ECO:0000256" key="7">
    <source>
        <dbReference type="ARBA" id="ARBA00022882"/>
    </source>
</evidence>
<evidence type="ECO:0000313" key="14">
    <source>
        <dbReference type="Proteomes" id="UP000694891"/>
    </source>
</evidence>
<keyword evidence="9" id="KW-0406">Ion transport</keyword>
<dbReference type="Proteomes" id="UP000694891">
    <property type="component" value="Unplaced"/>
</dbReference>
<evidence type="ECO:0000256" key="1">
    <source>
        <dbReference type="ARBA" id="ARBA00004141"/>
    </source>
</evidence>
<dbReference type="Gene3D" id="1.20.120.350">
    <property type="entry name" value="Voltage-gated potassium channels. Chain C"/>
    <property type="match status" value="1"/>
</dbReference>
<keyword evidence="2" id="KW-0813">Transport</keyword>
<keyword evidence="5 12" id="KW-0812">Transmembrane</keyword>
<dbReference type="PANTHER" id="PTHR45628">
    <property type="entry name" value="VOLTAGE-DEPENDENT CALCIUM CHANNEL TYPE A SUBUNIT ALPHA-1"/>
    <property type="match status" value="1"/>
</dbReference>
<evidence type="ECO:0000256" key="6">
    <source>
        <dbReference type="ARBA" id="ARBA00022837"/>
    </source>
</evidence>
<dbReference type="InterPro" id="IPR027359">
    <property type="entry name" value="Volt_channel_dom_sf"/>
</dbReference>
<dbReference type="GO" id="GO:0098703">
    <property type="term" value="P:calcium ion import across plasma membrane"/>
    <property type="evidence" value="ECO:0007669"/>
    <property type="project" value="TreeGrafter"/>
</dbReference>
<evidence type="ECO:0000256" key="8">
    <source>
        <dbReference type="ARBA" id="ARBA00022989"/>
    </source>
</evidence>
<feature type="transmembrane region" description="Helical" evidence="12">
    <location>
        <begin position="85"/>
        <end position="105"/>
    </location>
</feature>
<keyword evidence="4" id="KW-0107">Calcium channel</keyword>
<evidence type="ECO:0000256" key="5">
    <source>
        <dbReference type="ARBA" id="ARBA00022692"/>
    </source>
</evidence>
<evidence type="ECO:0000256" key="10">
    <source>
        <dbReference type="ARBA" id="ARBA00023136"/>
    </source>
</evidence>
<keyword evidence="10 12" id="KW-0472">Membrane</keyword>
<protein>
    <submittedName>
        <fullName evidence="15">Voltage-dependent T-type calcium channel subunit alpha-1H-like</fullName>
    </submittedName>
</protein>
<sequence>MYPMGEQYELRLTEDFVVCFIVCQGDHNPHMGAINFDNIGYAWITVLQFRDGFIAFVVFANAMMMAAEHHNQPESIQKLAEYSQVVFTILVIIDVLLNLVAFGVVRFLKNGWNLLDVAIVLASIISIIFNELEMVQVIPINPRILRAVRFG</sequence>
<keyword evidence="7" id="KW-0851">Voltage-gated channel</keyword>
<organism evidence="14 15">
    <name type="scientific">Stegastes partitus</name>
    <name type="common">bicolor damselfish</name>
    <dbReference type="NCBI Taxonomy" id="144197"/>
    <lineage>
        <taxon>Eukaryota</taxon>
        <taxon>Metazoa</taxon>
        <taxon>Chordata</taxon>
        <taxon>Craniata</taxon>
        <taxon>Vertebrata</taxon>
        <taxon>Euteleostomi</taxon>
        <taxon>Actinopterygii</taxon>
        <taxon>Neopterygii</taxon>
        <taxon>Teleostei</taxon>
        <taxon>Neoteleostei</taxon>
        <taxon>Acanthomorphata</taxon>
        <taxon>Ovalentaria</taxon>
        <taxon>Pomacentridae</taxon>
        <taxon>Stegastes</taxon>
    </lineage>
</organism>
<keyword evidence="6" id="KW-0106">Calcium</keyword>
<dbReference type="InterPro" id="IPR005821">
    <property type="entry name" value="Ion_trans_dom"/>
</dbReference>
<dbReference type="AlphaFoldDB" id="A0A9Y4KM59"/>
<dbReference type="RefSeq" id="XP_008292366.1">
    <property type="nucleotide sequence ID" value="XM_008294144.1"/>
</dbReference>
<evidence type="ECO:0000256" key="9">
    <source>
        <dbReference type="ARBA" id="ARBA00023065"/>
    </source>
</evidence>
<dbReference type="SUPFAM" id="SSF81324">
    <property type="entry name" value="Voltage-gated potassium channels"/>
    <property type="match status" value="1"/>
</dbReference>
<proteinExistence type="predicted"/>
<evidence type="ECO:0000259" key="13">
    <source>
        <dbReference type="Pfam" id="PF00520"/>
    </source>
</evidence>
<evidence type="ECO:0000256" key="11">
    <source>
        <dbReference type="ARBA" id="ARBA00023303"/>
    </source>
</evidence>
<feature type="transmembrane region" description="Helical" evidence="12">
    <location>
        <begin position="111"/>
        <end position="129"/>
    </location>
</feature>
<feature type="domain" description="Ion transport" evidence="13">
    <location>
        <begin position="52"/>
        <end position="149"/>
    </location>
</feature>